<dbReference type="RefSeq" id="WP_117603755.1">
    <property type="nucleotide sequence ID" value="NZ_BHGK01000001.1"/>
</dbReference>
<comment type="caution">
    <text evidence="2">The sequence shown here is derived from an EMBL/GenBank/DDBJ whole genome shotgun (WGS) entry which is preliminary data.</text>
</comment>
<keyword evidence="3" id="KW-1185">Reference proteome</keyword>
<dbReference type="AlphaFoldDB" id="A0A391P2Y4"/>
<feature type="transmembrane region" description="Helical" evidence="1">
    <location>
        <begin position="12"/>
        <end position="31"/>
    </location>
</feature>
<name>A0A391P2Y4_9FIRM</name>
<dbReference type="EMBL" id="BHGK01000001">
    <property type="protein sequence ID" value="GCA68111.1"/>
    <property type="molecule type" value="Genomic_DNA"/>
</dbReference>
<accession>A0A391P2Y4</accession>
<evidence type="ECO:0000313" key="3">
    <source>
        <dbReference type="Proteomes" id="UP000265643"/>
    </source>
</evidence>
<keyword evidence="1" id="KW-1133">Transmembrane helix</keyword>
<keyword evidence="1" id="KW-0812">Transmembrane</keyword>
<evidence type="ECO:0000313" key="2">
    <source>
        <dbReference type="EMBL" id="GCA68111.1"/>
    </source>
</evidence>
<gene>
    <name evidence="2" type="ORF">KGMB01110_25470</name>
</gene>
<evidence type="ECO:0000256" key="1">
    <source>
        <dbReference type="SAM" id="Phobius"/>
    </source>
</evidence>
<keyword evidence="1" id="KW-0472">Membrane</keyword>
<sequence>MRAITGEYGRVVTAVLMTVPLIGILAWGKVWDFDGIKRMDVPEETKAVCAITERQQPVIRVRRGKLEGYQNCNLLQALDISGQNAEGESLPVQLLSLKDENGKELLKREESGIDCGEMMLSPGYYDLTMRAEEKYEGVVYKTELMYRFTVD</sequence>
<proteinExistence type="predicted"/>
<organism evidence="2 3">
    <name type="scientific">Mediterraneibacter butyricigenes</name>
    <dbReference type="NCBI Taxonomy" id="2316025"/>
    <lineage>
        <taxon>Bacteria</taxon>
        <taxon>Bacillati</taxon>
        <taxon>Bacillota</taxon>
        <taxon>Clostridia</taxon>
        <taxon>Lachnospirales</taxon>
        <taxon>Lachnospiraceae</taxon>
        <taxon>Mediterraneibacter</taxon>
    </lineage>
</organism>
<dbReference type="Proteomes" id="UP000265643">
    <property type="component" value="Unassembled WGS sequence"/>
</dbReference>
<protein>
    <submittedName>
        <fullName evidence="2">Uncharacterized protein</fullName>
    </submittedName>
</protein>
<reference evidence="3" key="1">
    <citation type="submission" date="2018-09" db="EMBL/GenBank/DDBJ databases">
        <title>Draft Genome Sequence of Mediterraneibacter sp. KCTC 15684.</title>
        <authorList>
            <person name="Kim J.S."/>
            <person name="Han K.I."/>
            <person name="Suh M.K."/>
            <person name="Lee K.C."/>
            <person name="Eom M.K."/>
            <person name="Lee J.H."/>
            <person name="Park S.H."/>
            <person name="Kang S.W."/>
            <person name="Park J.E."/>
            <person name="Oh B.S."/>
            <person name="Yu S.Y."/>
            <person name="Choi S.H."/>
            <person name="Lee D.H."/>
            <person name="Yoon H."/>
            <person name="Kim B."/>
            <person name="Yang S.J."/>
            <person name="Lee J.S."/>
        </authorList>
    </citation>
    <scope>NUCLEOTIDE SEQUENCE [LARGE SCALE GENOMIC DNA]</scope>
    <source>
        <strain evidence="3">KCTC 15684</strain>
    </source>
</reference>